<gene>
    <name evidence="3" type="ORF">EZS27_032624</name>
</gene>
<comment type="caution">
    <text evidence="3">The sequence shown here is derived from an EMBL/GenBank/DDBJ whole genome shotgun (WGS) entry which is preliminary data.</text>
</comment>
<reference evidence="3" key="1">
    <citation type="submission" date="2019-03" db="EMBL/GenBank/DDBJ databases">
        <title>Single cell metagenomics reveals metabolic interactions within the superorganism composed of flagellate Streblomastix strix and complex community of Bacteroidetes bacteria on its surface.</title>
        <authorList>
            <person name="Treitli S.C."/>
            <person name="Kolisko M."/>
            <person name="Husnik F."/>
            <person name="Keeling P."/>
            <person name="Hampl V."/>
        </authorList>
    </citation>
    <scope>NUCLEOTIDE SEQUENCE</scope>
    <source>
        <strain evidence="3">STM</strain>
    </source>
</reference>
<protein>
    <recommendedName>
        <fullName evidence="4">ATPase</fullName>
    </recommendedName>
</protein>
<evidence type="ECO:0000313" key="3">
    <source>
        <dbReference type="EMBL" id="KAA6317182.1"/>
    </source>
</evidence>
<dbReference type="PANTHER" id="PTHR33295:SF7">
    <property type="entry name" value="ATPASE"/>
    <property type="match status" value="1"/>
</dbReference>
<dbReference type="AlphaFoldDB" id="A0A5J4Q6I6"/>
<dbReference type="InterPro" id="IPR025420">
    <property type="entry name" value="DUF4143"/>
</dbReference>
<evidence type="ECO:0000259" key="2">
    <source>
        <dbReference type="Pfam" id="PF13635"/>
    </source>
</evidence>
<dbReference type="InterPro" id="IPR041682">
    <property type="entry name" value="AAA_14"/>
</dbReference>
<feature type="domain" description="DUF4143" evidence="2">
    <location>
        <begin position="224"/>
        <end position="384"/>
    </location>
</feature>
<evidence type="ECO:0008006" key="4">
    <source>
        <dbReference type="Google" id="ProtNLM"/>
    </source>
</evidence>
<dbReference type="Pfam" id="PF13635">
    <property type="entry name" value="DUF4143"/>
    <property type="match status" value="1"/>
</dbReference>
<proteinExistence type="predicted"/>
<organism evidence="3">
    <name type="scientific">termite gut metagenome</name>
    <dbReference type="NCBI Taxonomy" id="433724"/>
    <lineage>
        <taxon>unclassified sequences</taxon>
        <taxon>metagenomes</taxon>
        <taxon>organismal metagenomes</taxon>
    </lineage>
</organism>
<dbReference type="SUPFAM" id="SSF52540">
    <property type="entry name" value="P-loop containing nucleoside triphosphate hydrolases"/>
    <property type="match status" value="1"/>
</dbReference>
<dbReference type="PANTHER" id="PTHR33295">
    <property type="entry name" value="ATPASE"/>
    <property type="match status" value="1"/>
</dbReference>
<dbReference type="EMBL" id="SNRY01004609">
    <property type="protein sequence ID" value="KAA6317182.1"/>
    <property type="molecule type" value="Genomic_DNA"/>
</dbReference>
<evidence type="ECO:0000259" key="1">
    <source>
        <dbReference type="Pfam" id="PF13173"/>
    </source>
</evidence>
<dbReference type="Pfam" id="PF13173">
    <property type="entry name" value="AAA_14"/>
    <property type="match status" value="1"/>
</dbReference>
<accession>A0A5J4Q6I6</accession>
<sequence>MKRKIYEDLVKWKNKPSRMPLIVNGARQVGKSYILQEFGKQEFDSYIIVNLEIDKALAEKFEENIAPIPIIQYLESAHSQRIIPGKTLVVLDEIQACERALTSLKYFCEQAPEYHIVAAGSLLGVAVNRKKYSFPVGKVNEINLFPMDFEEFLWAMERENFAYAIREHYESNEPLDIHSMAVDFYNKYLIVGGMPAAVKEFIATNSFVAVADIQNRILNEYIADMSKYAEPATHSKIRACYESIPAQLAKENHKFQYNVVQKGGSATIFGESIEWLKYAGVILKCQKTTHGTMPIKVYIDWSDFKLYMSDVGMLTMQSGVVAQAILSPLETDRSFMGAIAENYVAQAFAVNLIPLLYWKNDNTAEVDFVIQKGVDVIPIEVKSGVRVHSKSLGIFMEKYKCSYGIRISKKNFGFENGIKSVPLYAVFCI</sequence>
<name>A0A5J4Q6I6_9ZZZZ</name>
<dbReference type="InterPro" id="IPR027417">
    <property type="entry name" value="P-loop_NTPase"/>
</dbReference>
<feature type="domain" description="AAA" evidence="1">
    <location>
        <begin position="18"/>
        <end position="153"/>
    </location>
</feature>